<dbReference type="EMBL" id="GG681723">
    <property type="protein sequence ID" value="EER04285.1"/>
    <property type="molecule type" value="Genomic_DNA"/>
</dbReference>
<feature type="compositionally biased region" description="Pro residues" evidence="1">
    <location>
        <begin position="300"/>
        <end position="334"/>
    </location>
</feature>
<accession>C5LG30</accession>
<feature type="signal peptide" evidence="2">
    <location>
        <begin position="1"/>
        <end position="15"/>
    </location>
</feature>
<dbReference type="OrthoDB" id="434021at2759"/>
<sequence>MRFLLGLFLNLSVVAQNTYRPVGTYMRLRSEGSGGLLMFDRDADTLQLIVRLGDCVAAAHDVPYRAVGVSSSTGFWVVPDYSSSSFKASLDACKDPYVNSESFNHFAVVRKGDTPMGEISVHIGGGRRWIFELSRGEESPTTAPTTTRTPYTTRAPTPTTTMPYTTRAPTPTTTAPSPSRGTPQGRYEYSQSPNAASIVFNEDSQHMRLHVNLNGCGSSAYHIPYTISGIYGTEEQFWVLPDYSGTNLKRLIERCSDPVVHGGSFEQILVKAQNGVPMAELRIFVGGNTLWEFSHSSIPTPRPTVPRTTPPPTPTTLPRTTPPPTPTTLPPVVPTGPARPKGLYDAKSDGVSGQLVFFQTDELLFTMYITLGGCRLHFEDIPYTMHEANGASWVVPDYSSTRVADTLSHCRFYPNSRYELSDLQNIELKNAHDPAHQTLEIYRLSSTYGRAQAKIFENQ</sequence>
<feature type="region of interest" description="Disordered" evidence="1">
    <location>
        <begin position="296"/>
        <end position="335"/>
    </location>
</feature>
<proteinExistence type="predicted"/>
<dbReference type="RefSeq" id="XP_002772469.1">
    <property type="nucleotide sequence ID" value="XM_002772423.1"/>
</dbReference>
<dbReference type="Proteomes" id="UP000007800">
    <property type="component" value="Unassembled WGS sequence"/>
</dbReference>
<feature type="chain" id="PRO_5013084752" evidence="2">
    <location>
        <begin position="16"/>
        <end position="459"/>
    </location>
</feature>
<name>C5LG30_PERM5</name>
<dbReference type="OMA" id="MHEANGA"/>
<protein>
    <submittedName>
        <fullName evidence="3">Uncharacterized protein</fullName>
    </submittedName>
</protein>
<dbReference type="AlphaFoldDB" id="C5LG30"/>
<feature type="compositionally biased region" description="Low complexity" evidence="1">
    <location>
        <begin position="140"/>
        <end position="183"/>
    </location>
</feature>
<keyword evidence="4" id="KW-1185">Reference proteome</keyword>
<dbReference type="InParanoid" id="C5LG30"/>
<keyword evidence="2" id="KW-0732">Signal</keyword>
<feature type="region of interest" description="Disordered" evidence="1">
    <location>
        <begin position="135"/>
        <end position="189"/>
    </location>
</feature>
<gene>
    <name evidence="3" type="ORF">Pmar_PMAR021790</name>
</gene>
<evidence type="ECO:0000313" key="3">
    <source>
        <dbReference type="EMBL" id="EER04285.1"/>
    </source>
</evidence>
<evidence type="ECO:0000256" key="1">
    <source>
        <dbReference type="SAM" id="MobiDB-lite"/>
    </source>
</evidence>
<dbReference type="GeneID" id="9045883"/>
<organism evidence="4">
    <name type="scientific">Perkinsus marinus (strain ATCC 50983 / TXsc)</name>
    <dbReference type="NCBI Taxonomy" id="423536"/>
    <lineage>
        <taxon>Eukaryota</taxon>
        <taxon>Sar</taxon>
        <taxon>Alveolata</taxon>
        <taxon>Perkinsozoa</taxon>
        <taxon>Perkinsea</taxon>
        <taxon>Perkinsida</taxon>
        <taxon>Perkinsidae</taxon>
        <taxon>Perkinsus</taxon>
    </lineage>
</organism>
<reference evidence="3 4" key="1">
    <citation type="submission" date="2008-07" db="EMBL/GenBank/DDBJ databases">
        <authorList>
            <person name="El-Sayed N."/>
            <person name="Caler E."/>
            <person name="Inman J."/>
            <person name="Amedeo P."/>
            <person name="Hass B."/>
            <person name="Wortman J."/>
        </authorList>
    </citation>
    <scope>NUCLEOTIDE SEQUENCE [LARGE SCALE GENOMIC DNA]</scope>
    <source>
        <strain evidence="4">ATCC 50983 / TXsc</strain>
    </source>
</reference>
<evidence type="ECO:0000256" key="2">
    <source>
        <dbReference type="SAM" id="SignalP"/>
    </source>
</evidence>
<evidence type="ECO:0000313" key="4">
    <source>
        <dbReference type="Proteomes" id="UP000007800"/>
    </source>
</evidence>